<protein>
    <submittedName>
        <fullName evidence="5">Lrp/AsnC family transcriptional regulator</fullName>
    </submittedName>
</protein>
<dbReference type="SUPFAM" id="SSF46785">
    <property type="entry name" value="Winged helix' DNA-binding domain"/>
    <property type="match status" value="1"/>
</dbReference>
<reference evidence="5 6" key="1">
    <citation type="submission" date="2023-09" db="EMBL/GenBank/DDBJ databases">
        <authorList>
            <person name="Rey-Velasco X."/>
        </authorList>
    </citation>
    <scope>NUCLEOTIDE SEQUENCE [LARGE SCALE GENOMIC DNA]</scope>
    <source>
        <strain evidence="5 6">W431</strain>
    </source>
</reference>
<organism evidence="5 6">
    <name type="scientific">Thalassotalea castellviae</name>
    <dbReference type="NCBI Taxonomy" id="3075612"/>
    <lineage>
        <taxon>Bacteria</taxon>
        <taxon>Pseudomonadati</taxon>
        <taxon>Pseudomonadota</taxon>
        <taxon>Gammaproteobacteria</taxon>
        <taxon>Alteromonadales</taxon>
        <taxon>Colwelliaceae</taxon>
        <taxon>Thalassotalea</taxon>
    </lineage>
</organism>
<dbReference type="CDD" id="cd00090">
    <property type="entry name" value="HTH_ARSR"/>
    <property type="match status" value="1"/>
</dbReference>
<sequence>MDDFDKKILQILQHDCTRSVSDIADQIGLSTTPCWRRIQAMEKSGIIKGRVALADPEKLNVGLTVFVMIKTNQHNPDWLNDFSQISEDFPEISEFYRMSGEVDYLLRVVVSDMKAYDAFYKKLITQASFADISSSFAMEEIKYSTALPVDYV</sequence>
<evidence type="ECO:0000259" key="4">
    <source>
        <dbReference type="PROSITE" id="PS50956"/>
    </source>
</evidence>
<keyword evidence="6" id="KW-1185">Reference proteome</keyword>
<dbReference type="SMART" id="SM00344">
    <property type="entry name" value="HTH_ASNC"/>
    <property type="match status" value="1"/>
</dbReference>
<dbReference type="PANTHER" id="PTHR30154">
    <property type="entry name" value="LEUCINE-RESPONSIVE REGULATORY PROTEIN"/>
    <property type="match status" value="1"/>
</dbReference>
<gene>
    <name evidence="5" type="ORF">RM573_13850</name>
</gene>
<dbReference type="InterPro" id="IPR019887">
    <property type="entry name" value="Tscrpt_reg_AsnC/Lrp_C"/>
</dbReference>
<proteinExistence type="predicted"/>
<keyword evidence="2" id="KW-0238">DNA-binding</keyword>
<dbReference type="Gene3D" id="3.30.70.920">
    <property type="match status" value="1"/>
</dbReference>
<dbReference type="PANTHER" id="PTHR30154:SF17">
    <property type="entry name" value="DNA-BINDING TRANSCRIPTIONAL ACTIVATOR DECR"/>
    <property type="match status" value="1"/>
</dbReference>
<evidence type="ECO:0000313" key="6">
    <source>
        <dbReference type="Proteomes" id="UP001266357"/>
    </source>
</evidence>
<dbReference type="Gene3D" id="1.10.10.10">
    <property type="entry name" value="Winged helix-like DNA-binding domain superfamily/Winged helix DNA-binding domain"/>
    <property type="match status" value="1"/>
</dbReference>
<dbReference type="PROSITE" id="PS50956">
    <property type="entry name" value="HTH_ASNC_2"/>
    <property type="match status" value="1"/>
</dbReference>
<evidence type="ECO:0000256" key="1">
    <source>
        <dbReference type="ARBA" id="ARBA00023015"/>
    </source>
</evidence>
<dbReference type="InterPro" id="IPR019885">
    <property type="entry name" value="Tscrpt_reg_HTH_AsnC-type_CS"/>
</dbReference>
<feature type="domain" description="HTH asnC-type" evidence="4">
    <location>
        <begin position="1"/>
        <end position="64"/>
    </location>
</feature>
<evidence type="ECO:0000313" key="5">
    <source>
        <dbReference type="EMBL" id="MDT0604689.1"/>
    </source>
</evidence>
<dbReference type="Pfam" id="PF01037">
    <property type="entry name" value="AsnC_trans_reg"/>
    <property type="match status" value="1"/>
</dbReference>
<dbReference type="InterPro" id="IPR036390">
    <property type="entry name" value="WH_DNA-bd_sf"/>
</dbReference>
<dbReference type="Pfam" id="PF13404">
    <property type="entry name" value="HTH_AsnC-type"/>
    <property type="match status" value="1"/>
</dbReference>
<dbReference type="EMBL" id="JAVRIF010000008">
    <property type="protein sequence ID" value="MDT0604689.1"/>
    <property type="molecule type" value="Genomic_DNA"/>
</dbReference>
<dbReference type="InterPro" id="IPR011008">
    <property type="entry name" value="Dimeric_a/b-barrel"/>
</dbReference>
<dbReference type="PRINTS" id="PR00033">
    <property type="entry name" value="HTHASNC"/>
</dbReference>
<dbReference type="Proteomes" id="UP001266357">
    <property type="component" value="Unassembled WGS sequence"/>
</dbReference>
<evidence type="ECO:0000256" key="3">
    <source>
        <dbReference type="ARBA" id="ARBA00023163"/>
    </source>
</evidence>
<dbReference type="SUPFAM" id="SSF54909">
    <property type="entry name" value="Dimeric alpha+beta barrel"/>
    <property type="match status" value="1"/>
</dbReference>
<dbReference type="InterPro" id="IPR000485">
    <property type="entry name" value="AsnC-type_HTH_dom"/>
</dbReference>
<dbReference type="RefSeq" id="WP_311583265.1">
    <property type="nucleotide sequence ID" value="NZ_JAVRIF010000008.1"/>
</dbReference>
<accession>A0ABU3A3D8</accession>
<keyword evidence="3" id="KW-0804">Transcription</keyword>
<dbReference type="InterPro" id="IPR011991">
    <property type="entry name" value="ArsR-like_HTH"/>
</dbReference>
<name>A0ABU3A3D8_9GAMM</name>
<dbReference type="PROSITE" id="PS00519">
    <property type="entry name" value="HTH_ASNC_1"/>
    <property type="match status" value="1"/>
</dbReference>
<evidence type="ECO:0000256" key="2">
    <source>
        <dbReference type="ARBA" id="ARBA00023125"/>
    </source>
</evidence>
<comment type="caution">
    <text evidence="5">The sequence shown here is derived from an EMBL/GenBank/DDBJ whole genome shotgun (WGS) entry which is preliminary data.</text>
</comment>
<keyword evidence="1" id="KW-0805">Transcription regulation</keyword>
<dbReference type="InterPro" id="IPR019888">
    <property type="entry name" value="Tscrpt_reg_AsnC-like"/>
</dbReference>
<dbReference type="InterPro" id="IPR036388">
    <property type="entry name" value="WH-like_DNA-bd_sf"/>
</dbReference>